<evidence type="ECO:0000313" key="1">
    <source>
        <dbReference type="EMBL" id="AST57088.1"/>
    </source>
</evidence>
<keyword evidence="1" id="KW-0030">Aminoacyl-tRNA synthetase</keyword>
<reference evidence="1 2" key="1">
    <citation type="submission" date="2016-08" db="EMBL/GenBank/DDBJ databases">
        <title>A novel genetic cassette of butanologenic Thermoanaerobacterium thermosaccharolyticum that directly convert cellulose to butanol.</title>
        <authorList>
            <person name="Li T."/>
            <person name="He J."/>
        </authorList>
    </citation>
    <scope>NUCLEOTIDE SEQUENCE [LARGE SCALE GENOMIC DNA]</scope>
    <source>
        <strain evidence="1 2">TG57</strain>
    </source>
</reference>
<dbReference type="AlphaFoldDB" id="A0A223HX93"/>
<sequence length="42" mass="5215">MEFSDRGYTKRLSDVVWNKKLYLKYFVKYCIMDLGYDIKNNR</sequence>
<name>A0A223HX93_THETR</name>
<organism evidence="1 2">
    <name type="scientific">Thermoanaerobacterium thermosaccharolyticum</name>
    <name type="common">Clostridium thermosaccharolyticum</name>
    <dbReference type="NCBI Taxonomy" id="1517"/>
    <lineage>
        <taxon>Bacteria</taxon>
        <taxon>Bacillati</taxon>
        <taxon>Bacillota</taxon>
        <taxon>Clostridia</taxon>
        <taxon>Thermoanaerobacterales</taxon>
        <taxon>Thermoanaerobacteraceae</taxon>
        <taxon>Thermoanaerobacterium</taxon>
    </lineage>
</organism>
<evidence type="ECO:0000313" key="2">
    <source>
        <dbReference type="Proteomes" id="UP000214975"/>
    </source>
</evidence>
<accession>A0A223HX93</accession>
<gene>
    <name evidence="1" type="ORF">Thert_00963</name>
</gene>
<proteinExistence type="predicted"/>
<dbReference type="Proteomes" id="UP000214975">
    <property type="component" value="Chromosome"/>
</dbReference>
<protein>
    <submittedName>
        <fullName evidence="1">Glycyl-tRNA synthetase subunit beta</fullName>
    </submittedName>
</protein>
<keyword evidence="1" id="KW-0436">Ligase</keyword>
<dbReference type="EMBL" id="CP016893">
    <property type="protein sequence ID" value="AST57088.1"/>
    <property type="molecule type" value="Genomic_DNA"/>
</dbReference>
<dbReference type="GO" id="GO:0004812">
    <property type="term" value="F:aminoacyl-tRNA ligase activity"/>
    <property type="evidence" value="ECO:0007669"/>
    <property type="project" value="UniProtKB-KW"/>
</dbReference>